<gene>
    <name evidence="4" type="ORF">A2310_03080</name>
</gene>
<dbReference type="EMBL" id="MEUB01000017">
    <property type="protein sequence ID" value="OGC23559.1"/>
    <property type="molecule type" value="Genomic_DNA"/>
</dbReference>
<evidence type="ECO:0000256" key="3">
    <source>
        <dbReference type="ARBA" id="ARBA00022695"/>
    </source>
</evidence>
<dbReference type="InterPro" id="IPR002618">
    <property type="entry name" value="UDPGP_fam"/>
</dbReference>
<dbReference type="GO" id="GO:0006011">
    <property type="term" value="P:UDP-alpha-D-glucose metabolic process"/>
    <property type="evidence" value="ECO:0007669"/>
    <property type="project" value="InterPro"/>
</dbReference>
<accession>A0A1F4ST16</accession>
<evidence type="ECO:0000256" key="1">
    <source>
        <dbReference type="ARBA" id="ARBA00010401"/>
    </source>
</evidence>
<evidence type="ECO:0000313" key="4">
    <source>
        <dbReference type="EMBL" id="OGC23559.1"/>
    </source>
</evidence>
<name>A0A1F4ST16_UNCSA</name>
<dbReference type="InterPro" id="IPR016267">
    <property type="entry name" value="UDPGP_trans"/>
</dbReference>
<dbReference type="InterPro" id="IPR029044">
    <property type="entry name" value="Nucleotide-diphossugar_trans"/>
</dbReference>
<dbReference type="SUPFAM" id="SSF53448">
    <property type="entry name" value="Nucleotide-diphospho-sugar transferases"/>
    <property type="match status" value="1"/>
</dbReference>
<dbReference type="AlphaFoldDB" id="A0A1F4ST16"/>
<sequence>MGSIVSIGKSGDVSSLASLRRVASKIGLPSAEQERFLAHFGEMPGICRQTIVPTYLRMMSVIQSGVLTPKTDLGSVRPIPIGDPRQKDYSQDIVPQIEQFREAGEQIMKKGEAGSVVLAAGMATGFGGTAKATVDAMKMARMTEEGEKLTYLDLILQDINENQKTSKGFVPSIIIVSDETKEAIEENIMNFCKKMGLKLFLLNGSAGKRATEKAYEKFKAQKPGTALLLKIVTQPSVPYISKDGKNIGDPYMKGHGDTYEILRIQAKDFIEVTGLKILQIRNIDNIGATFHEAILGFFSNETETNHRQAMVETAPKFMGDKGGTPALKKLSNTNQEVLAIWEQPEVPAAELEKFLSLSPYGDFNTNTLWLLASALMQKTEPMELPLMLSKTVGNYLKLETILGHGLASFNSFALRIDRGLRFIPFKDLFDLYWGRTDAFQLYRGRLMPCQKNGEWIRRPLGAFSKAEFPDVDTLNGSFFNFGAQDRTRGLSSFVIGGAGSGFNSNQNCSFISKCALELNGDVMIISKGEGSKLVIEGTGINDTISVENSVIVLNSGEVHVISSPVIGKVDNRVTYQLLEETLLAAGPRWTPEAIEKIATNLMYRKTHPNSTG</sequence>
<keyword evidence="2" id="KW-0808">Transferase</keyword>
<dbReference type="STRING" id="1802579.A2310_03080"/>
<evidence type="ECO:0000256" key="2">
    <source>
        <dbReference type="ARBA" id="ARBA00022679"/>
    </source>
</evidence>
<dbReference type="Proteomes" id="UP000178417">
    <property type="component" value="Unassembled WGS sequence"/>
</dbReference>
<comment type="caution">
    <text evidence="4">The sequence shown here is derived from an EMBL/GenBank/DDBJ whole genome shotgun (WGS) entry which is preliminary data.</text>
</comment>
<reference evidence="4 5" key="1">
    <citation type="journal article" date="2016" name="Nat. Commun.">
        <title>Thousands of microbial genomes shed light on interconnected biogeochemical processes in an aquifer system.</title>
        <authorList>
            <person name="Anantharaman K."/>
            <person name="Brown C.T."/>
            <person name="Hug L.A."/>
            <person name="Sharon I."/>
            <person name="Castelle C.J."/>
            <person name="Probst A.J."/>
            <person name="Thomas B.C."/>
            <person name="Singh A."/>
            <person name="Wilkins M.J."/>
            <person name="Karaoz U."/>
            <person name="Brodie E.L."/>
            <person name="Williams K.H."/>
            <person name="Hubbard S.S."/>
            <person name="Banfield J.F."/>
        </authorList>
    </citation>
    <scope>NUCLEOTIDE SEQUENCE [LARGE SCALE GENOMIC DNA]</scope>
</reference>
<evidence type="ECO:0000313" key="5">
    <source>
        <dbReference type="Proteomes" id="UP000178417"/>
    </source>
</evidence>
<protein>
    <submittedName>
        <fullName evidence="4">Uncharacterized protein</fullName>
    </submittedName>
</protein>
<organism evidence="4 5">
    <name type="scientific">candidate division WOR-1 bacterium RIFOXYB2_FULL_37_13</name>
    <dbReference type="NCBI Taxonomy" id="1802579"/>
    <lineage>
        <taxon>Bacteria</taxon>
        <taxon>Bacillati</taxon>
        <taxon>Saganbacteria</taxon>
    </lineage>
</organism>
<proteinExistence type="inferred from homology"/>
<dbReference type="PANTHER" id="PTHR43511">
    <property type="match status" value="1"/>
</dbReference>
<dbReference type="Pfam" id="PF01704">
    <property type="entry name" value="UDPGP"/>
    <property type="match status" value="1"/>
</dbReference>
<dbReference type="GO" id="GO:0003983">
    <property type="term" value="F:UTP:glucose-1-phosphate uridylyltransferase activity"/>
    <property type="evidence" value="ECO:0007669"/>
    <property type="project" value="InterPro"/>
</dbReference>
<comment type="similarity">
    <text evidence="1">Belongs to the UDPGP type 1 family.</text>
</comment>
<keyword evidence="3" id="KW-0548">Nucleotidyltransferase</keyword>
<dbReference type="Gene3D" id="3.90.550.10">
    <property type="entry name" value="Spore Coat Polysaccharide Biosynthesis Protein SpsA, Chain A"/>
    <property type="match status" value="1"/>
</dbReference>